<reference evidence="4" key="1">
    <citation type="journal article" date="2019" name="Int. J. Syst. Evol. Microbiol.">
        <title>The Global Catalogue of Microorganisms (GCM) 10K type strain sequencing project: providing services to taxonomists for standard genome sequencing and annotation.</title>
        <authorList>
            <consortium name="The Broad Institute Genomics Platform"/>
            <consortium name="The Broad Institute Genome Sequencing Center for Infectious Disease"/>
            <person name="Wu L."/>
            <person name="Ma J."/>
        </authorList>
    </citation>
    <scope>NUCLEOTIDE SEQUENCE [LARGE SCALE GENOMIC DNA]</scope>
    <source>
        <strain evidence="4">CGMCC 4.7645</strain>
    </source>
</reference>
<dbReference type="PANTHER" id="PTHR22754">
    <property type="entry name" value="DISCO-INTERACTING PROTEIN 2 DIP2 -RELATED"/>
    <property type="match status" value="1"/>
</dbReference>
<sequence>MTLPERFDTAAATAPDLPISFPGEDERLTYAELADGSRRIAAALAEAGAREGDVIGVLCPNGAAFVQAVFAAGRLGAAACPLPLPMGMRDLEAYVRRLQSIVDTSTMTDLVIVPKLRPVADQLTGPRIHDAASTVRHEPWSGYAATAEHTAVLQFTSGSTAEPKGVVLTHANVLACADSITSAIAITDGDAWGSWLPLFHDMGLFGTITGLLNAIPMTVWSPATFVKSPAGWLTEFLASRATICAMPNFGYDYLLTAVPADRGLDMAHWRVAFNGAESISVDSIRAFSDRFGRAGFRPEAMTPAYGLAEATLVATLPPLDRPPVYDWVDRAALAAEGKAVRLAETDPGARGIVGLGRAVPGMRVRVDGGVSDGVVGEIEVDGAAVTGGYLGRSDGPFTADGWLRTGDLGYLRDGELYFTGRIKEMITVRGENVYPLDVEAIVRSVPGVYKGRCVAFADGERIVVCAETRETDRERLTAEIIARCSAELGLGDLAVHLVRPRTIPRTTSGKLQRLGMRERLRESLSDQSKSRQSK</sequence>
<dbReference type="Gene3D" id="3.40.50.12780">
    <property type="entry name" value="N-terminal domain of ligase-like"/>
    <property type="match status" value="1"/>
</dbReference>
<dbReference type="RefSeq" id="WP_378267723.1">
    <property type="nucleotide sequence ID" value="NZ_JBHUKR010000013.1"/>
</dbReference>
<feature type="domain" description="AMP-dependent synthetase/ligase" evidence="2">
    <location>
        <begin position="7"/>
        <end position="390"/>
    </location>
</feature>
<evidence type="ECO:0000259" key="2">
    <source>
        <dbReference type="Pfam" id="PF00501"/>
    </source>
</evidence>
<dbReference type="PANTHER" id="PTHR22754:SF32">
    <property type="entry name" value="DISCO-INTERACTING PROTEIN 2"/>
    <property type="match status" value="1"/>
</dbReference>
<dbReference type="SUPFAM" id="SSF56801">
    <property type="entry name" value="Acetyl-CoA synthetase-like"/>
    <property type="match status" value="1"/>
</dbReference>
<accession>A0ABW5FXA9</accession>
<proteinExistence type="inferred from homology"/>
<evidence type="ECO:0000313" key="3">
    <source>
        <dbReference type="EMBL" id="MFD2419693.1"/>
    </source>
</evidence>
<comment type="caution">
    <text evidence="3">The sequence shown here is derived from an EMBL/GenBank/DDBJ whole genome shotgun (WGS) entry which is preliminary data.</text>
</comment>
<evidence type="ECO:0000313" key="4">
    <source>
        <dbReference type="Proteomes" id="UP001597417"/>
    </source>
</evidence>
<organism evidence="3 4">
    <name type="scientific">Amycolatopsis pigmentata</name>
    <dbReference type="NCBI Taxonomy" id="450801"/>
    <lineage>
        <taxon>Bacteria</taxon>
        <taxon>Bacillati</taxon>
        <taxon>Actinomycetota</taxon>
        <taxon>Actinomycetes</taxon>
        <taxon>Pseudonocardiales</taxon>
        <taxon>Pseudonocardiaceae</taxon>
        <taxon>Amycolatopsis</taxon>
    </lineage>
</organism>
<dbReference type="Gene3D" id="3.30.300.30">
    <property type="match status" value="1"/>
</dbReference>
<dbReference type="Pfam" id="PF00501">
    <property type="entry name" value="AMP-binding"/>
    <property type="match status" value="1"/>
</dbReference>
<evidence type="ECO:0000256" key="1">
    <source>
        <dbReference type="ARBA" id="ARBA00006432"/>
    </source>
</evidence>
<gene>
    <name evidence="3" type="ORF">ACFSXZ_25520</name>
</gene>
<dbReference type="InterPro" id="IPR045851">
    <property type="entry name" value="AMP-bd_C_sf"/>
</dbReference>
<dbReference type="InterPro" id="IPR042099">
    <property type="entry name" value="ANL_N_sf"/>
</dbReference>
<dbReference type="InterPro" id="IPR000873">
    <property type="entry name" value="AMP-dep_synth/lig_dom"/>
</dbReference>
<name>A0ABW5FXA9_9PSEU</name>
<keyword evidence="4" id="KW-1185">Reference proteome</keyword>
<comment type="similarity">
    <text evidence="1">Belongs to the ATP-dependent AMP-binding enzyme family.</text>
</comment>
<dbReference type="EMBL" id="JBHUKR010000013">
    <property type="protein sequence ID" value="MFD2419693.1"/>
    <property type="molecule type" value="Genomic_DNA"/>
</dbReference>
<dbReference type="Proteomes" id="UP001597417">
    <property type="component" value="Unassembled WGS sequence"/>
</dbReference>
<protein>
    <submittedName>
        <fullName evidence="3">AMP-binding protein</fullName>
    </submittedName>
</protein>